<reference evidence="2 3" key="1">
    <citation type="submission" date="2019-11" db="EMBL/GenBank/DDBJ databases">
        <authorList>
            <person name="Zheng R.K."/>
            <person name="Sun C.M."/>
        </authorList>
    </citation>
    <scope>NUCLEOTIDE SEQUENCE [LARGE SCALE GENOMIC DNA]</scope>
    <source>
        <strain evidence="2 3">WC007</strain>
    </source>
</reference>
<dbReference type="Proteomes" id="UP000428260">
    <property type="component" value="Chromosome"/>
</dbReference>
<protein>
    <submittedName>
        <fullName evidence="2">V-type ATP synthase subunit E</fullName>
    </submittedName>
</protein>
<organism evidence="2 3">
    <name type="scientific">Maribellus comscasis</name>
    <dbReference type="NCBI Taxonomy" id="2681766"/>
    <lineage>
        <taxon>Bacteria</taxon>
        <taxon>Pseudomonadati</taxon>
        <taxon>Bacteroidota</taxon>
        <taxon>Bacteroidia</taxon>
        <taxon>Marinilabiliales</taxon>
        <taxon>Prolixibacteraceae</taxon>
        <taxon>Maribellus</taxon>
    </lineage>
</organism>
<dbReference type="AlphaFoldDB" id="A0A6I6K6F8"/>
<dbReference type="CDD" id="cd06503">
    <property type="entry name" value="ATP-synt_Fo_b"/>
    <property type="match status" value="1"/>
</dbReference>
<proteinExistence type="predicted"/>
<sequence>MTDKLQEITEKIYNEGIVKARDEAEKIKENAKKEAEKIINEAQKKAGEILAKAKSDADERKSNSESEMKLSARQFLSKLKQQVTNLILAQQVDSTVQETFSDKTFIQKIIITIVEKWQPAENGEMDLKIMVPQHELNSLTATLNQRAAEAMKKGLDVQVDSKLKTGFKIGPKDDRFVVRFTDLDFENYFKTYLKETTQKLLFED</sequence>
<keyword evidence="3" id="KW-1185">Reference proteome</keyword>
<evidence type="ECO:0000256" key="1">
    <source>
        <dbReference type="SAM" id="Coils"/>
    </source>
</evidence>
<dbReference type="Pfam" id="PF05103">
    <property type="entry name" value="DivIVA"/>
    <property type="match status" value="1"/>
</dbReference>
<name>A0A6I6K6F8_9BACT</name>
<gene>
    <name evidence="2" type="ORF">GM418_18475</name>
</gene>
<dbReference type="KEGG" id="mcos:GM418_18475"/>
<dbReference type="InterPro" id="IPR007793">
    <property type="entry name" value="DivIVA_fam"/>
</dbReference>
<dbReference type="EMBL" id="CP046401">
    <property type="protein sequence ID" value="QGY45584.1"/>
    <property type="molecule type" value="Genomic_DNA"/>
</dbReference>
<keyword evidence="1" id="KW-0175">Coiled coil</keyword>
<accession>A0A6I6K6F8</accession>
<evidence type="ECO:0000313" key="3">
    <source>
        <dbReference type="Proteomes" id="UP000428260"/>
    </source>
</evidence>
<evidence type="ECO:0000313" key="2">
    <source>
        <dbReference type="EMBL" id="QGY45584.1"/>
    </source>
</evidence>
<dbReference type="Gene3D" id="1.20.5.2950">
    <property type="match status" value="1"/>
</dbReference>
<feature type="coiled-coil region" evidence="1">
    <location>
        <begin position="14"/>
        <end position="52"/>
    </location>
</feature>